<dbReference type="Gene3D" id="2.40.70.10">
    <property type="entry name" value="Acid Proteases"/>
    <property type="match status" value="1"/>
</dbReference>
<dbReference type="EMBL" id="BFAD01000003">
    <property type="protein sequence ID" value="GBE80490.1"/>
    <property type="molecule type" value="Genomic_DNA"/>
</dbReference>
<dbReference type="AlphaFoldDB" id="A0A401GE90"/>
<dbReference type="GeneID" id="38777407"/>
<organism evidence="1 2">
    <name type="scientific">Sparassis crispa</name>
    <dbReference type="NCBI Taxonomy" id="139825"/>
    <lineage>
        <taxon>Eukaryota</taxon>
        <taxon>Fungi</taxon>
        <taxon>Dikarya</taxon>
        <taxon>Basidiomycota</taxon>
        <taxon>Agaricomycotina</taxon>
        <taxon>Agaricomycetes</taxon>
        <taxon>Polyporales</taxon>
        <taxon>Sparassidaceae</taxon>
        <taxon>Sparassis</taxon>
    </lineage>
</organism>
<accession>A0A401GE90</accession>
<gene>
    <name evidence="1" type="ORF">SCP_0302050</name>
</gene>
<name>A0A401GE90_9APHY</name>
<dbReference type="OrthoDB" id="2793756at2759"/>
<proteinExistence type="predicted"/>
<sequence length="60" mass="6762">MYGPPALVELFYLAVPRSFLFDPVNGFYAYPCVERPSVAFSWGRKNWAVSAENFSLGGIR</sequence>
<evidence type="ECO:0000313" key="1">
    <source>
        <dbReference type="EMBL" id="GBE80490.1"/>
    </source>
</evidence>
<dbReference type="InterPro" id="IPR021109">
    <property type="entry name" value="Peptidase_aspartic_dom_sf"/>
</dbReference>
<evidence type="ECO:0000313" key="2">
    <source>
        <dbReference type="Proteomes" id="UP000287166"/>
    </source>
</evidence>
<protein>
    <submittedName>
        <fullName evidence="1">Uncharacterized protein</fullName>
    </submittedName>
</protein>
<dbReference type="STRING" id="139825.A0A401GE90"/>
<comment type="caution">
    <text evidence="1">The sequence shown here is derived from an EMBL/GenBank/DDBJ whole genome shotgun (WGS) entry which is preliminary data.</text>
</comment>
<dbReference type="RefSeq" id="XP_027611403.1">
    <property type="nucleotide sequence ID" value="XM_027755602.1"/>
</dbReference>
<dbReference type="InParanoid" id="A0A401GE90"/>
<dbReference type="Proteomes" id="UP000287166">
    <property type="component" value="Unassembled WGS sequence"/>
</dbReference>
<keyword evidence="2" id="KW-1185">Reference proteome</keyword>
<reference evidence="1 2" key="1">
    <citation type="journal article" date="2018" name="Sci. Rep.">
        <title>Genome sequence of the cauliflower mushroom Sparassis crispa (Hanabiratake) and its association with beneficial usage.</title>
        <authorList>
            <person name="Kiyama R."/>
            <person name="Furutani Y."/>
            <person name="Kawaguchi K."/>
            <person name="Nakanishi T."/>
        </authorList>
    </citation>
    <scope>NUCLEOTIDE SEQUENCE [LARGE SCALE GENOMIC DNA]</scope>
</reference>